<reference evidence="1 2" key="1">
    <citation type="submission" date="2022-01" db="EMBL/GenBank/DDBJ databases">
        <title>A high-quality chromosome-level genome assembly of rohu carp, Labeo rohita.</title>
        <authorList>
            <person name="Arick M.A. II"/>
            <person name="Hsu C.-Y."/>
            <person name="Magbanua Z."/>
            <person name="Pechanova O."/>
            <person name="Grover C."/>
            <person name="Miller E."/>
            <person name="Thrash A."/>
            <person name="Ezzel L."/>
            <person name="Alam S."/>
            <person name="Benzie J."/>
            <person name="Hamilton M."/>
            <person name="Karsi A."/>
            <person name="Lawrence M.L."/>
            <person name="Peterson D.G."/>
        </authorList>
    </citation>
    <scope>NUCLEOTIDE SEQUENCE [LARGE SCALE GENOMIC DNA]</scope>
    <source>
        <strain evidence="2">BAU-BD-2019</strain>
        <tissue evidence="1">Blood</tissue>
    </source>
</reference>
<proteinExistence type="predicted"/>
<dbReference type="Proteomes" id="UP000830375">
    <property type="component" value="Unassembled WGS sequence"/>
</dbReference>
<comment type="caution">
    <text evidence="1">The sequence shown here is derived from an EMBL/GenBank/DDBJ whole genome shotgun (WGS) entry which is preliminary data.</text>
</comment>
<gene>
    <name evidence="1" type="ORF">H4Q32_023871</name>
</gene>
<evidence type="ECO:0000313" key="1">
    <source>
        <dbReference type="EMBL" id="KAI2647508.1"/>
    </source>
</evidence>
<organism evidence="1 2">
    <name type="scientific">Labeo rohita</name>
    <name type="common">Indian major carp</name>
    <name type="synonym">Cyprinus rohita</name>
    <dbReference type="NCBI Taxonomy" id="84645"/>
    <lineage>
        <taxon>Eukaryota</taxon>
        <taxon>Metazoa</taxon>
        <taxon>Chordata</taxon>
        <taxon>Craniata</taxon>
        <taxon>Vertebrata</taxon>
        <taxon>Euteleostomi</taxon>
        <taxon>Actinopterygii</taxon>
        <taxon>Neopterygii</taxon>
        <taxon>Teleostei</taxon>
        <taxon>Ostariophysi</taxon>
        <taxon>Cypriniformes</taxon>
        <taxon>Cyprinidae</taxon>
        <taxon>Labeoninae</taxon>
        <taxon>Labeonini</taxon>
        <taxon>Labeo</taxon>
    </lineage>
</organism>
<protein>
    <submittedName>
        <fullName evidence="1">Uncharacterized protein</fullName>
    </submittedName>
</protein>
<name>A0ABQ8L9Y1_LABRO</name>
<sequence length="11" mass="1220">MFTAVFSGECE</sequence>
<evidence type="ECO:0000313" key="2">
    <source>
        <dbReference type="Proteomes" id="UP000830375"/>
    </source>
</evidence>
<keyword evidence="2" id="KW-1185">Reference proteome</keyword>
<dbReference type="EMBL" id="JACTAM010000297">
    <property type="protein sequence ID" value="KAI2647508.1"/>
    <property type="molecule type" value="Genomic_DNA"/>
</dbReference>
<accession>A0ABQ8L9Y1</accession>